<keyword evidence="3" id="KW-0482">Metalloprotease</keyword>
<dbReference type="InterPro" id="IPR053136">
    <property type="entry name" value="UTP_pyrophosphatase-like"/>
</dbReference>
<dbReference type="PANTHER" id="PTHR30399:SF1">
    <property type="entry name" value="UTP PYROPHOSPHATASE"/>
    <property type="match status" value="1"/>
</dbReference>
<organism evidence="3">
    <name type="scientific">uncultured Friedmanniella sp</name>
    <dbReference type="NCBI Taxonomy" id="335381"/>
    <lineage>
        <taxon>Bacteria</taxon>
        <taxon>Bacillati</taxon>
        <taxon>Actinomycetota</taxon>
        <taxon>Actinomycetes</taxon>
        <taxon>Propionibacteriales</taxon>
        <taxon>Nocardioidaceae</taxon>
        <taxon>Friedmanniella</taxon>
        <taxon>environmental samples</taxon>
    </lineage>
</organism>
<dbReference type="PANTHER" id="PTHR30399">
    <property type="entry name" value="UNCHARACTERIZED PROTEIN YGJP"/>
    <property type="match status" value="1"/>
</dbReference>
<sequence>MEPAGTPAVQVEVRRSSRRTRTVTAFRERDTVVVVIPQRMSRADERRFVDSMVAKVLARETRTAPPRGEQALRERAAELAVRHLAPVTGEPPAPADVRWVANQHRRWGSCTPATGVIRLSDRLQPMPSWVVDYVLVHELAHLVEPSHSAAFWRLVARYPEADRARGFLEGYLAGQGAPAGAEEDDVEGPVDGSRAD</sequence>
<reference evidence="3" key="1">
    <citation type="submission" date="2020-02" db="EMBL/GenBank/DDBJ databases">
        <authorList>
            <person name="Meier V. D."/>
        </authorList>
    </citation>
    <scope>NUCLEOTIDE SEQUENCE</scope>
    <source>
        <strain evidence="3">AVDCRST_MAG48</strain>
    </source>
</reference>
<evidence type="ECO:0000259" key="2">
    <source>
        <dbReference type="Pfam" id="PF01863"/>
    </source>
</evidence>
<keyword evidence="3" id="KW-0645">Protease</keyword>
<protein>
    <submittedName>
        <fullName evidence="3">Zinc metalloprotease</fullName>
    </submittedName>
</protein>
<dbReference type="AlphaFoldDB" id="A0A6J4LVX8"/>
<dbReference type="InterPro" id="IPR002725">
    <property type="entry name" value="YgjP-like_metallopeptidase"/>
</dbReference>
<gene>
    <name evidence="3" type="ORF">AVDCRST_MAG48-3746</name>
</gene>
<feature type="region of interest" description="Disordered" evidence="1">
    <location>
        <begin position="174"/>
        <end position="196"/>
    </location>
</feature>
<dbReference type="GO" id="GO:0006508">
    <property type="term" value="P:proteolysis"/>
    <property type="evidence" value="ECO:0007669"/>
    <property type="project" value="UniProtKB-KW"/>
</dbReference>
<proteinExistence type="predicted"/>
<dbReference type="EMBL" id="CADCTS010000523">
    <property type="protein sequence ID" value="CAA9342782.1"/>
    <property type="molecule type" value="Genomic_DNA"/>
</dbReference>
<keyword evidence="3" id="KW-0378">Hydrolase</keyword>
<dbReference type="CDD" id="cd07344">
    <property type="entry name" value="M48_yhfN_like"/>
    <property type="match status" value="1"/>
</dbReference>
<evidence type="ECO:0000313" key="3">
    <source>
        <dbReference type="EMBL" id="CAA9342782.1"/>
    </source>
</evidence>
<dbReference type="GO" id="GO:0008237">
    <property type="term" value="F:metallopeptidase activity"/>
    <property type="evidence" value="ECO:0007669"/>
    <property type="project" value="UniProtKB-KW"/>
</dbReference>
<dbReference type="Pfam" id="PF01863">
    <property type="entry name" value="YgjP-like"/>
    <property type="match status" value="1"/>
</dbReference>
<dbReference type="Gene3D" id="3.30.2010.10">
    <property type="entry name" value="Metalloproteases ('zincins'), catalytic domain"/>
    <property type="match status" value="1"/>
</dbReference>
<name>A0A6J4LVX8_9ACTN</name>
<accession>A0A6J4LVX8</accession>
<evidence type="ECO:0000256" key="1">
    <source>
        <dbReference type="SAM" id="MobiDB-lite"/>
    </source>
</evidence>
<feature type="domain" description="YgjP-like metallopeptidase" evidence="2">
    <location>
        <begin position="80"/>
        <end position="160"/>
    </location>
</feature>